<dbReference type="PANTHER" id="PTHR19328">
    <property type="entry name" value="HEDGEHOG-INTERACTING PROTEIN"/>
    <property type="match status" value="1"/>
</dbReference>
<dbReference type="Proteomes" id="UP001596407">
    <property type="component" value="Unassembled WGS sequence"/>
</dbReference>
<dbReference type="GeneID" id="79301766"/>
<reference evidence="2 3" key="1">
    <citation type="journal article" date="2019" name="Int. J. Syst. Evol. Microbiol.">
        <title>The Global Catalogue of Microorganisms (GCM) 10K type strain sequencing project: providing services to taxonomists for standard genome sequencing and annotation.</title>
        <authorList>
            <consortium name="The Broad Institute Genomics Platform"/>
            <consortium name="The Broad Institute Genome Sequencing Center for Infectious Disease"/>
            <person name="Wu L."/>
            <person name="Ma J."/>
        </authorList>
    </citation>
    <scope>NUCLEOTIDE SEQUENCE [LARGE SCALE GENOMIC DNA]</scope>
    <source>
        <strain evidence="2 3">DT72</strain>
    </source>
</reference>
<dbReference type="PANTHER" id="PTHR19328:SF13">
    <property type="entry name" value="HIPL1 PROTEIN"/>
    <property type="match status" value="1"/>
</dbReference>
<evidence type="ECO:0000313" key="3">
    <source>
        <dbReference type="Proteomes" id="UP001596407"/>
    </source>
</evidence>
<accession>A0ABD5WQM4</accession>
<dbReference type="InterPro" id="IPR011042">
    <property type="entry name" value="6-blade_b-propeller_TolB-like"/>
</dbReference>
<feature type="domain" description="Glucose/Sorbosone dehydrogenase" evidence="1">
    <location>
        <begin position="76"/>
        <end position="431"/>
    </location>
</feature>
<dbReference type="InterPro" id="IPR011041">
    <property type="entry name" value="Quinoprot_gluc/sorb_DH_b-prop"/>
</dbReference>
<dbReference type="Pfam" id="PF07995">
    <property type="entry name" value="GSDH"/>
    <property type="match status" value="1"/>
</dbReference>
<protein>
    <submittedName>
        <fullName evidence="2">PQQ-dependent sugar dehydrogenase</fullName>
        <ecNumber evidence="2">1.1.5.-</ecNumber>
    </submittedName>
</protein>
<dbReference type="RefSeq" id="WP_276280603.1">
    <property type="nucleotide sequence ID" value="NZ_CP119809.1"/>
</dbReference>
<evidence type="ECO:0000313" key="2">
    <source>
        <dbReference type="EMBL" id="MFC7081482.1"/>
    </source>
</evidence>
<proteinExistence type="predicted"/>
<dbReference type="GO" id="GO:0016491">
    <property type="term" value="F:oxidoreductase activity"/>
    <property type="evidence" value="ECO:0007669"/>
    <property type="project" value="UniProtKB-KW"/>
</dbReference>
<keyword evidence="2" id="KW-0560">Oxidoreductase</keyword>
<gene>
    <name evidence="2" type="ORF">ACFQJ6_16535</name>
</gene>
<dbReference type="Gene3D" id="2.120.10.30">
    <property type="entry name" value="TolB, C-terminal domain"/>
    <property type="match status" value="1"/>
</dbReference>
<organism evidence="2 3">
    <name type="scientific">Halorussus caseinilyticus</name>
    <dbReference type="NCBI Taxonomy" id="3034025"/>
    <lineage>
        <taxon>Archaea</taxon>
        <taxon>Methanobacteriati</taxon>
        <taxon>Methanobacteriota</taxon>
        <taxon>Stenosarchaea group</taxon>
        <taxon>Halobacteria</taxon>
        <taxon>Halobacteriales</taxon>
        <taxon>Haladaptataceae</taxon>
        <taxon>Halorussus</taxon>
    </lineage>
</organism>
<evidence type="ECO:0000259" key="1">
    <source>
        <dbReference type="Pfam" id="PF07995"/>
    </source>
</evidence>
<comment type="caution">
    <text evidence="2">The sequence shown here is derived from an EMBL/GenBank/DDBJ whole genome shotgun (WGS) entry which is preliminary data.</text>
</comment>
<dbReference type="EC" id="1.1.5.-" evidence="2"/>
<sequence>MGVIPSGRTRRQFLAAVGAVGLAGCGKLAERRGRPEKEYELNHTADEWSRYDPEWTSPSDSPLSASVQPEVLVENLEIPWDLAFARTGELFVTERTGRIRRFDGERLETVAAPDAVIDAEAMAPGPDDEPFWETWFVEGGEGGMLGIAVHPKYPEAPYVFVYFTAKTDGGKVNRVVRYDVDADDPASTGRVVVDDIPADNVHNGGRIAFGPENYLWITTGDAGEGPLAQDTSSLAGSVLRVNAVGDPAPGNPDLPGDDADPRVYTYGHRNPQCITWLPDATPVVTEHGPDGNDEVNRLVPGGNYGWPEARKADEYEDDPAYRRPLVNTPESWAPSGGVFYTGDAIPAWRDRLVFGSLVAQRINVVTLADDAGDLPPVGDTARGMAFAEDWHDDAYAATAHWTLADVLGRVRHVEQGPDGHLYAVTSNRDGRPKGDTFPRARDDVLVRLTPTA</sequence>
<keyword evidence="3" id="KW-1185">Reference proteome</keyword>
<dbReference type="InterPro" id="IPR012938">
    <property type="entry name" value="Glc/Sorbosone_DH"/>
</dbReference>
<dbReference type="EMBL" id="JBHSZH010000005">
    <property type="protein sequence ID" value="MFC7081482.1"/>
    <property type="molecule type" value="Genomic_DNA"/>
</dbReference>
<dbReference type="SUPFAM" id="SSF50952">
    <property type="entry name" value="Soluble quinoprotein glucose dehydrogenase"/>
    <property type="match status" value="1"/>
</dbReference>
<name>A0ABD5WQM4_9EURY</name>
<dbReference type="AlphaFoldDB" id="A0ABD5WQM4"/>